<evidence type="ECO:0000313" key="4">
    <source>
        <dbReference type="Proteomes" id="UP000094501"/>
    </source>
</evidence>
<dbReference type="GO" id="GO:0003873">
    <property type="term" value="F:6-phosphofructo-2-kinase activity"/>
    <property type="evidence" value="ECO:0007669"/>
    <property type="project" value="TreeGrafter"/>
</dbReference>
<dbReference type="SMART" id="SM00855">
    <property type="entry name" value="PGAM"/>
    <property type="match status" value="1"/>
</dbReference>
<keyword evidence="4" id="KW-1185">Reference proteome</keyword>
<feature type="binding site" evidence="2">
    <location>
        <begin position="16"/>
        <end position="23"/>
    </location>
    <ligand>
        <name>substrate</name>
    </ligand>
</feature>
<dbReference type="CDD" id="cd07067">
    <property type="entry name" value="HP_PGM_like"/>
    <property type="match status" value="1"/>
</dbReference>
<dbReference type="Pfam" id="PF00300">
    <property type="entry name" value="His_Phos_1"/>
    <property type="match status" value="1"/>
</dbReference>
<sequence>MHARPNASLEAIYLLRHGETECNRAGRFDGRLDSPLTAKGVAEAKRQGRTLRSLIGPAEDFHIVSSPLGRAVHTARIVAEALARPDAEIETEKRLTEIDFGVWDGLTLKEIEQSFGAQWQERNKDRWSYRIPGGESYAMVARRVESWLRAAHGRLIVVTHGAVERVLRGSYAGMSEAEILSLDEPQDVLFRLEGGQVHRH</sequence>
<name>A0A1E3W6B9_9HYPH</name>
<dbReference type="SUPFAM" id="SSF53254">
    <property type="entry name" value="Phosphoglycerate mutase-like"/>
    <property type="match status" value="1"/>
</dbReference>
<reference evidence="3 4" key="1">
    <citation type="journal article" date="2016" name="Environ. Microbiol.">
        <title>New Methyloceanibacter diversity from North Sea sediments includes methanotroph containing solely the soluble methane monooxygenase.</title>
        <authorList>
            <person name="Vekeman B."/>
            <person name="Kerckhof F.M."/>
            <person name="Cremers G."/>
            <person name="de Vos P."/>
            <person name="Vandamme P."/>
            <person name="Boon N."/>
            <person name="Op den Camp H.J."/>
            <person name="Heylen K."/>
        </authorList>
    </citation>
    <scope>NUCLEOTIDE SEQUENCE [LARGE SCALE GENOMIC DNA]</scope>
    <source>
        <strain evidence="3 4">R-67174</strain>
    </source>
</reference>
<dbReference type="InterPro" id="IPR013078">
    <property type="entry name" value="His_Pase_superF_clade-1"/>
</dbReference>
<feature type="active site" description="Tele-phosphohistidine intermediate" evidence="1">
    <location>
        <position position="17"/>
    </location>
</feature>
<accession>A0A1E3W6B9</accession>
<dbReference type="InterPro" id="IPR003094">
    <property type="entry name" value="6Pfruct_kin"/>
</dbReference>
<dbReference type="InterPro" id="IPR001345">
    <property type="entry name" value="PG/BPGM_mutase_AS"/>
</dbReference>
<dbReference type="PANTHER" id="PTHR10606">
    <property type="entry name" value="6-PHOSPHOFRUCTO-2-KINASE/FRUCTOSE-2,6-BISPHOSPHATASE"/>
    <property type="match status" value="1"/>
</dbReference>
<comment type="caution">
    <text evidence="3">The sequence shown here is derived from an EMBL/GenBank/DDBJ whole genome shotgun (WGS) entry which is preliminary data.</text>
</comment>
<dbReference type="Proteomes" id="UP000094501">
    <property type="component" value="Unassembled WGS sequence"/>
</dbReference>
<dbReference type="STRING" id="1774968.AUC68_00360"/>
<evidence type="ECO:0008006" key="5">
    <source>
        <dbReference type="Google" id="ProtNLM"/>
    </source>
</evidence>
<organism evidence="3 4">
    <name type="scientific">Methyloceanibacter methanicus</name>
    <dbReference type="NCBI Taxonomy" id="1774968"/>
    <lineage>
        <taxon>Bacteria</taxon>
        <taxon>Pseudomonadati</taxon>
        <taxon>Pseudomonadota</taxon>
        <taxon>Alphaproteobacteria</taxon>
        <taxon>Hyphomicrobiales</taxon>
        <taxon>Hyphomicrobiaceae</taxon>
        <taxon>Methyloceanibacter</taxon>
    </lineage>
</organism>
<evidence type="ECO:0000313" key="3">
    <source>
        <dbReference type="EMBL" id="ODS01353.1"/>
    </source>
</evidence>
<dbReference type="EMBL" id="LPWG01000001">
    <property type="protein sequence ID" value="ODS01353.1"/>
    <property type="molecule type" value="Genomic_DNA"/>
</dbReference>
<gene>
    <name evidence="3" type="ORF">AUC68_00360</name>
</gene>
<dbReference type="AlphaFoldDB" id="A0A1E3W6B9"/>
<evidence type="ECO:0000256" key="2">
    <source>
        <dbReference type="PIRSR" id="PIRSR613078-2"/>
    </source>
</evidence>
<feature type="binding site" evidence="2">
    <location>
        <position position="70"/>
    </location>
    <ligand>
        <name>substrate</name>
    </ligand>
</feature>
<protein>
    <recommendedName>
        <fullName evidence="5">Phosphoglycerate mutase</fullName>
    </recommendedName>
</protein>
<dbReference type="PROSITE" id="PS00175">
    <property type="entry name" value="PG_MUTASE"/>
    <property type="match status" value="1"/>
</dbReference>
<dbReference type="GO" id="GO:0006003">
    <property type="term" value="P:fructose 2,6-bisphosphate metabolic process"/>
    <property type="evidence" value="ECO:0007669"/>
    <property type="project" value="InterPro"/>
</dbReference>
<feature type="active site" description="Proton donor/acceptor" evidence="1">
    <location>
        <position position="97"/>
    </location>
</feature>
<dbReference type="PIRSF" id="PIRSF000709">
    <property type="entry name" value="6PFK_2-Ptase"/>
    <property type="match status" value="1"/>
</dbReference>
<proteinExistence type="predicted"/>
<evidence type="ECO:0000256" key="1">
    <source>
        <dbReference type="PIRSR" id="PIRSR613078-1"/>
    </source>
</evidence>
<dbReference type="Gene3D" id="3.40.50.1240">
    <property type="entry name" value="Phosphoglycerate mutase-like"/>
    <property type="match status" value="1"/>
</dbReference>
<dbReference type="GO" id="GO:0005829">
    <property type="term" value="C:cytosol"/>
    <property type="evidence" value="ECO:0007669"/>
    <property type="project" value="TreeGrafter"/>
</dbReference>
<dbReference type="InterPro" id="IPR029033">
    <property type="entry name" value="His_PPase_superfam"/>
</dbReference>
<dbReference type="GO" id="GO:0005524">
    <property type="term" value="F:ATP binding"/>
    <property type="evidence" value="ECO:0007669"/>
    <property type="project" value="InterPro"/>
</dbReference>
<dbReference type="RefSeq" id="WP_069435826.1">
    <property type="nucleotide sequence ID" value="NZ_LPWG01000001.1"/>
</dbReference>